<proteinExistence type="inferred from homology"/>
<comment type="caution">
    <text evidence="5">The sequence shown here is derived from an EMBL/GenBank/DDBJ whole genome shotgun (WGS) entry which is preliminary data.</text>
</comment>
<feature type="compositionally biased region" description="Basic and acidic residues" evidence="3">
    <location>
        <begin position="397"/>
        <end position="406"/>
    </location>
</feature>
<feature type="region of interest" description="Disordered" evidence="3">
    <location>
        <begin position="384"/>
        <end position="421"/>
    </location>
</feature>
<feature type="compositionally biased region" description="Polar residues" evidence="3">
    <location>
        <begin position="384"/>
        <end position="393"/>
    </location>
</feature>
<dbReference type="GO" id="GO:1990904">
    <property type="term" value="C:ribonucleoprotein complex"/>
    <property type="evidence" value="ECO:0007669"/>
    <property type="project" value="InterPro"/>
</dbReference>
<dbReference type="EMBL" id="JAUBYV010000004">
    <property type="protein sequence ID" value="KAK2627536.1"/>
    <property type="molecule type" value="Genomic_DNA"/>
</dbReference>
<dbReference type="InterPro" id="IPR002415">
    <property type="entry name" value="H/ACA_rnp_Nhp2-like"/>
</dbReference>
<dbReference type="Pfam" id="PF01248">
    <property type="entry name" value="Ribosomal_L7Ae"/>
    <property type="match status" value="1"/>
</dbReference>
<organism evidence="5 6">
    <name type="scientific">Diplocarpon rosae</name>
    <dbReference type="NCBI Taxonomy" id="946125"/>
    <lineage>
        <taxon>Eukaryota</taxon>
        <taxon>Fungi</taxon>
        <taxon>Dikarya</taxon>
        <taxon>Ascomycota</taxon>
        <taxon>Pezizomycotina</taxon>
        <taxon>Leotiomycetes</taxon>
        <taxon>Helotiales</taxon>
        <taxon>Drepanopezizaceae</taxon>
        <taxon>Diplocarpon</taxon>
    </lineage>
</organism>
<evidence type="ECO:0000259" key="4">
    <source>
        <dbReference type="Pfam" id="PF01248"/>
    </source>
</evidence>
<protein>
    <recommendedName>
        <fullName evidence="4">Ribosomal protein eL8/eL30/eS12/Gadd45 domain-containing protein</fullName>
    </recommendedName>
</protein>
<dbReference type="GO" id="GO:0042254">
    <property type="term" value="P:ribosome biogenesis"/>
    <property type="evidence" value="ECO:0007669"/>
    <property type="project" value="InterPro"/>
</dbReference>
<gene>
    <name evidence="5" type="ORF">QTJ16_003502</name>
</gene>
<feature type="domain" description="Ribosomal protein eL8/eL30/eS12/Gadd45" evidence="4">
    <location>
        <begin position="491"/>
        <end position="584"/>
    </location>
</feature>
<dbReference type="PANTHER" id="PTHR23105">
    <property type="entry name" value="RIBOSOMAL PROTEIN L7AE FAMILY MEMBER"/>
    <property type="match status" value="1"/>
</dbReference>
<dbReference type="Gene3D" id="3.30.420.10">
    <property type="entry name" value="Ribonuclease H-like superfamily/Ribonuclease H"/>
    <property type="match status" value="1"/>
</dbReference>
<sequence>MDLLQENPLLSPTKIGTIRIPKPPASVSLKSGKKICFPHHLRRCDDCGKDYTTGDSDEDGPYGPFHDVEEDTGVPVLEGSSAKFVPQLDQELLGAPIAHRNQQKSEYGLPVTPRPLSSLETTYCEICHLTWLVGEAGELGKAKEHPCHRNYTNTEGTSRSILVYVASFRVCNSSKFGGIRNGFGVFFGLGSKYNVQDSVHLESPTKHKIELTAIVRALEVVQSNIIPARRDILATAVNGDCAAALSDATALRVIIVTSHETVVNFMCFEPRDGKENDDLPITSSHLSSNIQQNSIDRRVRLKKKYPEYQLLKSKATELHEEWNTTVQYHYVGDDDNREATRLAREAVSYPPVDSNSQQSLTGPSCLHELFHIPSSLLEIPKQNASQITETSLPTHKMGKDKSEKREKKEKKEKRSDVDGVKKIKKEKKSKLNGDNIAAAIEEVTTREAKVSVAEDDNVPMVLDTVGEFPPKPVGALVPFAAPLADEKVTKKVLKSVKKAAKNKTLKRGVKEVVKALRKSPQGAGNVIVPGVVILAADISPMDVISHIPVLCEDHNVPYIFVSSRAELGAAGNTKRPTSVVMVSESRVGAKKAEKIEGDEEFAGVYKELVKVVEKESRNVRV</sequence>
<evidence type="ECO:0000313" key="5">
    <source>
        <dbReference type="EMBL" id="KAK2627536.1"/>
    </source>
</evidence>
<accession>A0AAD9T1I0</accession>
<dbReference type="InterPro" id="IPR029064">
    <property type="entry name" value="Ribosomal_eL30-like_sf"/>
</dbReference>
<keyword evidence="2" id="KW-0694">RNA-binding</keyword>
<keyword evidence="6" id="KW-1185">Reference proteome</keyword>
<dbReference type="GO" id="GO:0003723">
    <property type="term" value="F:RNA binding"/>
    <property type="evidence" value="ECO:0007669"/>
    <property type="project" value="UniProtKB-KW"/>
</dbReference>
<dbReference type="PRINTS" id="PR00883">
    <property type="entry name" value="NUCLEARHMG"/>
</dbReference>
<dbReference type="FunFam" id="3.30.1330.30:FF:000027">
    <property type="entry name" value="H/ACA ribonucleoprotein complex subunit 2"/>
    <property type="match status" value="1"/>
</dbReference>
<evidence type="ECO:0000313" key="6">
    <source>
        <dbReference type="Proteomes" id="UP001285354"/>
    </source>
</evidence>
<feature type="compositionally biased region" description="Basic and acidic residues" evidence="3">
    <location>
        <begin position="412"/>
        <end position="421"/>
    </location>
</feature>
<dbReference type="Proteomes" id="UP001285354">
    <property type="component" value="Unassembled WGS sequence"/>
</dbReference>
<dbReference type="PROSITE" id="PS01082">
    <property type="entry name" value="RIBOSOMAL_L7AE"/>
    <property type="match status" value="1"/>
</dbReference>
<dbReference type="SUPFAM" id="SSF55315">
    <property type="entry name" value="L30e-like"/>
    <property type="match status" value="1"/>
</dbReference>
<dbReference type="InterPro" id="IPR050257">
    <property type="entry name" value="eL8/uL1-like"/>
</dbReference>
<evidence type="ECO:0000256" key="2">
    <source>
        <dbReference type="ARBA" id="ARBA00022884"/>
    </source>
</evidence>
<dbReference type="InterPro" id="IPR004037">
    <property type="entry name" value="Ribosomal_eL8-like_CS"/>
</dbReference>
<comment type="similarity">
    <text evidence="1">Belongs to the eukaryotic ribosomal protein eL8 family.</text>
</comment>
<dbReference type="InterPro" id="IPR036397">
    <property type="entry name" value="RNaseH_sf"/>
</dbReference>
<dbReference type="Gene3D" id="3.30.1330.30">
    <property type="match status" value="1"/>
</dbReference>
<dbReference type="GO" id="GO:0005730">
    <property type="term" value="C:nucleolus"/>
    <property type="evidence" value="ECO:0007669"/>
    <property type="project" value="InterPro"/>
</dbReference>
<evidence type="ECO:0000256" key="1">
    <source>
        <dbReference type="ARBA" id="ARBA00007337"/>
    </source>
</evidence>
<name>A0AAD9T1I0_9HELO</name>
<dbReference type="AlphaFoldDB" id="A0AAD9T1I0"/>
<dbReference type="InterPro" id="IPR004038">
    <property type="entry name" value="Ribosomal_eL8/eL30/eS12/Gad45"/>
</dbReference>
<evidence type="ECO:0000256" key="3">
    <source>
        <dbReference type="SAM" id="MobiDB-lite"/>
    </source>
</evidence>
<reference evidence="5" key="1">
    <citation type="submission" date="2023-06" db="EMBL/GenBank/DDBJ databases">
        <title>Draft genome of Marssonina rosae.</title>
        <authorList>
            <person name="Cheng Q."/>
        </authorList>
    </citation>
    <scope>NUCLEOTIDE SEQUENCE</scope>
    <source>
        <strain evidence="5">R4</strain>
    </source>
</reference>